<organism evidence="2 3">
    <name type="scientific">Bombardia bombarda</name>
    <dbReference type="NCBI Taxonomy" id="252184"/>
    <lineage>
        <taxon>Eukaryota</taxon>
        <taxon>Fungi</taxon>
        <taxon>Dikarya</taxon>
        <taxon>Ascomycota</taxon>
        <taxon>Pezizomycotina</taxon>
        <taxon>Sordariomycetes</taxon>
        <taxon>Sordariomycetidae</taxon>
        <taxon>Sordariales</taxon>
        <taxon>Lasiosphaeriaceae</taxon>
        <taxon>Bombardia</taxon>
    </lineage>
</organism>
<proteinExistence type="predicted"/>
<name>A0AA39XA64_9PEZI</name>
<keyword evidence="3" id="KW-1185">Reference proteome</keyword>
<evidence type="ECO:0000313" key="3">
    <source>
        <dbReference type="Proteomes" id="UP001174934"/>
    </source>
</evidence>
<reference evidence="2" key="1">
    <citation type="submission" date="2023-06" db="EMBL/GenBank/DDBJ databases">
        <title>Genome-scale phylogeny and comparative genomics of the fungal order Sordariales.</title>
        <authorList>
            <consortium name="Lawrence Berkeley National Laboratory"/>
            <person name="Hensen N."/>
            <person name="Bonometti L."/>
            <person name="Westerberg I."/>
            <person name="Brannstrom I.O."/>
            <person name="Guillou S."/>
            <person name="Cros-Aarteil S."/>
            <person name="Calhoun S."/>
            <person name="Haridas S."/>
            <person name="Kuo A."/>
            <person name="Mondo S."/>
            <person name="Pangilinan J."/>
            <person name="Riley R."/>
            <person name="LaButti K."/>
            <person name="Andreopoulos B."/>
            <person name="Lipzen A."/>
            <person name="Chen C."/>
            <person name="Yanf M."/>
            <person name="Daum C."/>
            <person name="Ng V."/>
            <person name="Clum A."/>
            <person name="Steindorff A."/>
            <person name="Ohm R."/>
            <person name="Martin F."/>
            <person name="Silar P."/>
            <person name="Natvig D."/>
            <person name="Lalanne C."/>
            <person name="Gautier V."/>
            <person name="Ament-velasquez S.L."/>
            <person name="Kruys A."/>
            <person name="Hutchinson M.I."/>
            <person name="Powell A.J."/>
            <person name="Barry K."/>
            <person name="Miller A.N."/>
            <person name="Grigoriev I.V."/>
            <person name="Debuchy R."/>
            <person name="Gladieux P."/>
            <person name="Thoren M.H."/>
            <person name="Johannesson H."/>
        </authorList>
    </citation>
    <scope>NUCLEOTIDE SEQUENCE</scope>
    <source>
        <strain evidence="2">SMH3391-2</strain>
    </source>
</reference>
<evidence type="ECO:0000313" key="2">
    <source>
        <dbReference type="EMBL" id="KAK0630164.1"/>
    </source>
</evidence>
<dbReference type="AlphaFoldDB" id="A0AA39XA64"/>
<dbReference type="Proteomes" id="UP001174934">
    <property type="component" value="Unassembled WGS sequence"/>
</dbReference>
<dbReference type="EMBL" id="JAULSR010000002">
    <property type="protein sequence ID" value="KAK0630164.1"/>
    <property type="molecule type" value="Genomic_DNA"/>
</dbReference>
<gene>
    <name evidence="2" type="ORF">B0T17DRAFT_213508</name>
</gene>
<feature type="signal peptide" evidence="1">
    <location>
        <begin position="1"/>
        <end position="17"/>
    </location>
</feature>
<feature type="chain" id="PRO_5041203167" description="Secreted protein" evidence="1">
    <location>
        <begin position="18"/>
        <end position="89"/>
    </location>
</feature>
<comment type="caution">
    <text evidence="2">The sequence shown here is derived from an EMBL/GenBank/DDBJ whole genome shotgun (WGS) entry which is preliminary data.</text>
</comment>
<protein>
    <recommendedName>
        <fullName evidence="4">Secreted protein</fullName>
    </recommendedName>
</protein>
<sequence>MQKGLLLFYSYIIIVHSFHSVSISVPPCPLPIARSQHRPEGRSRLHLPVAAAGFLQPHLGRPLAGVVVARPVFSRLVVAVLPAVAVDDI</sequence>
<accession>A0AA39XA64</accession>
<keyword evidence="1" id="KW-0732">Signal</keyword>
<evidence type="ECO:0008006" key="4">
    <source>
        <dbReference type="Google" id="ProtNLM"/>
    </source>
</evidence>
<evidence type="ECO:0000256" key="1">
    <source>
        <dbReference type="SAM" id="SignalP"/>
    </source>
</evidence>